<dbReference type="SUPFAM" id="SSF103642">
    <property type="entry name" value="Sec-C motif"/>
    <property type="match status" value="1"/>
</dbReference>
<comment type="caution">
    <text evidence="1">The sequence shown here is derived from an EMBL/GenBank/DDBJ whole genome shotgun (WGS) entry which is preliminary data.</text>
</comment>
<dbReference type="OrthoDB" id="6399948at2"/>
<dbReference type="EMBL" id="BAVS01000041">
    <property type="protein sequence ID" value="GAE95161.1"/>
    <property type="molecule type" value="Genomic_DNA"/>
</dbReference>
<sequence>MAKVNRNDKCPCGSGKKYKNCCGASTKVNEPLINGQLNLLHHRLVTHGLSKYNKSVDTFISQYENQPFQDDAQIMSVYILV</sequence>
<keyword evidence="2" id="KW-1185">Reference proteome</keyword>
<dbReference type="InterPro" id="IPR004027">
    <property type="entry name" value="SEC_C_motif"/>
</dbReference>
<evidence type="ECO:0000313" key="2">
    <source>
        <dbReference type="Proteomes" id="UP000019102"/>
    </source>
</evidence>
<evidence type="ECO:0008006" key="3">
    <source>
        <dbReference type="Google" id="ProtNLM"/>
    </source>
</evidence>
<dbReference type="Proteomes" id="UP000019102">
    <property type="component" value="Unassembled WGS sequence"/>
</dbReference>
<dbReference type="AlphaFoldDB" id="W4VPR3"/>
<reference evidence="1 2" key="1">
    <citation type="journal article" date="2014" name="Genome Announc.">
        <title>Draft Genome Sequence of the Boron-Tolerant and Moderately Halotolerant Bacterium Gracilibacillus boraciitolerans JCM 21714T.</title>
        <authorList>
            <person name="Ahmed I."/>
            <person name="Oshima K."/>
            <person name="Suda W."/>
            <person name="Kitamura K."/>
            <person name="Iida T."/>
            <person name="Ohmori Y."/>
            <person name="Fujiwara T."/>
            <person name="Hattori M."/>
            <person name="Ohkuma M."/>
        </authorList>
    </citation>
    <scope>NUCLEOTIDE SEQUENCE [LARGE SCALE GENOMIC DNA]</scope>
    <source>
        <strain evidence="1 2">JCM 21714</strain>
    </source>
</reference>
<name>W4VPR3_9BACI</name>
<proteinExistence type="predicted"/>
<organism evidence="1 2">
    <name type="scientific">Gracilibacillus boraciitolerans JCM 21714</name>
    <dbReference type="NCBI Taxonomy" id="1298598"/>
    <lineage>
        <taxon>Bacteria</taxon>
        <taxon>Bacillati</taxon>
        <taxon>Bacillota</taxon>
        <taxon>Bacilli</taxon>
        <taxon>Bacillales</taxon>
        <taxon>Bacillaceae</taxon>
        <taxon>Gracilibacillus</taxon>
    </lineage>
</organism>
<dbReference type="RefSeq" id="WP_035725932.1">
    <property type="nucleotide sequence ID" value="NZ_BAVS01000041.1"/>
</dbReference>
<dbReference type="STRING" id="1298598.JCM21714_4374"/>
<gene>
    <name evidence="1" type="ORF">JCM21714_4374</name>
</gene>
<dbReference type="Pfam" id="PF02810">
    <property type="entry name" value="SEC-C"/>
    <property type="match status" value="1"/>
</dbReference>
<protein>
    <recommendedName>
        <fullName evidence="3">Protein export cytoplasm protein SecA ATPase RNA helicase</fullName>
    </recommendedName>
</protein>
<dbReference type="Gene3D" id="3.10.450.50">
    <property type="match status" value="1"/>
</dbReference>
<accession>W4VPR3</accession>
<evidence type="ECO:0000313" key="1">
    <source>
        <dbReference type="EMBL" id="GAE95161.1"/>
    </source>
</evidence>